<reference evidence="1" key="1">
    <citation type="journal article" date="2012" name="Science">
        <title>Fermentation, hydrogen, and sulfur metabolism in multiple uncultivated bacterial phyla.</title>
        <authorList>
            <person name="Wrighton K.C."/>
            <person name="Thomas B.C."/>
            <person name="Sharon I."/>
            <person name="Miller C.S."/>
            <person name="Castelle C.J."/>
            <person name="VerBerkmoes N.C."/>
            <person name="Wilkins M.J."/>
            <person name="Hettich R.L."/>
            <person name="Lipton M.S."/>
            <person name="Williams K.H."/>
            <person name="Long P.E."/>
            <person name="Banfield J.F."/>
        </authorList>
    </citation>
    <scope>NUCLEOTIDE SEQUENCE [LARGE SCALE GENOMIC DNA]</scope>
</reference>
<dbReference type="NCBIfam" id="TIGR02532">
    <property type="entry name" value="IV_pilin_GFxxxE"/>
    <property type="match status" value="1"/>
</dbReference>
<dbReference type="Pfam" id="PF07963">
    <property type="entry name" value="N_methyl"/>
    <property type="match status" value="1"/>
</dbReference>
<comment type="caution">
    <text evidence="1">The sequence shown here is derived from an EMBL/GenBank/DDBJ whole genome shotgun (WGS) entry which is preliminary data.</text>
</comment>
<dbReference type="InterPro" id="IPR045584">
    <property type="entry name" value="Pilin-like"/>
</dbReference>
<dbReference type="InterPro" id="IPR012902">
    <property type="entry name" value="N_methyl_site"/>
</dbReference>
<evidence type="ECO:0000313" key="1">
    <source>
        <dbReference type="EMBL" id="EKE29359.1"/>
    </source>
</evidence>
<sequence length="259" mass="26848">MNMKKYTKASAKGFTLVELIVVIVILAILATIAFLSFSSQSASARDSKRKTDLSNIASKINIGAANGSALTSFVSGTSSKVTNVVLAGTWSPASYEAGEINFSQLGVNAEDFKDPFTKTSYKMGATSLVGWAFQLASRLENDDNGNTTTSGAFLVGNYAARKATDTATGTYSSTTTAITLTGNVGLFKTWDYVTDGTATNCKVSSVSADMATVKIGSCTGTPTATAAAWKLQAPESTGLIWANGSLANPVVAAGGYQPY</sequence>
<dbReference type="EMBL" id="AMFJ01000185">
    <property type="protein sequence ID" value="EKE29359.1"/>
    <property type="molecule type" value="Genomic_DNA"/>
</dbReference>
<dbReference type="PROSITE" id="PS00409">
    <property type="entry name" value="PROKAR_NTER_METHYL"/>
    <property type="match status" value="1"/>
</dbReference>
<gene>
    <name evidence="1" type="ORF">ACD_2C00185G0004</name>
</gene>
<dbReference type="Gene3D" id="3.30.700.10">
    <property type="entry name" value="Glycoprotein, Type 4 Pilin"/>
    <property type="match status" value="1"/>
</dbReference>
<organism evidence="1">
    <name type="scientific">uncultured bacterium</name>
    <name type="common">gcode 4</name>
    <dbReference type="NCBI Taxonomy" id="1234023"/>
    <lineage>
        <taxon>Bacteria</taxon>
        <taxon>environmental samples</taxon>
    </lineage>
</organism>
<name>K2GG42_9BACT</name>
<accession>K2GG42</accession>
<protein>
    <recommendedName>
        <fullName evidence="2">Prepilin-type N-terminal cleavage/methylation domain-containing protein</fullName>
    </recommendedName>
</protein>
<dbReference type="SUPFAM" id="SSF54523">
    <property type="entry name" value="Pili subunits"/>
    <property type="match status" value="1"/>
</dbReference>
<dbReference type="AlphaFoldDB" id="K2GG42"/>
<evidence type="ECO:0008006" key="2">
    <source>
        <dbReference type="Google" id="ProtNLM"/>
    </source>
</evidence>
<proteinExistence type="predicted"/>
<dbReference type="PANTHER" id="PTHR30093">
    <property type="entry name" value="GENERAL SECRETION PATHWAY PROTEIN G"/>
    <property type="match status" value="1"/>
</dbReference>